<dbReference type="GO" id="GO:0006412">
    <property type="term" value="P:translation"/>
    <property type="evidence" value="ECO:0007669"/>
    <property type="project" value="InterPro"/>
</dbReference>
<comment type="caution">
    <text evidence="2">The sequence shown here is derived from an EMBL/GenBank/DDBJ whole genome shotgun (WGS) entry which is preliminary data.</text>
</comment>
<name>A0A8T0J5L9_CERPU</name>
<comment type="similarity">
    <text evidence="1">Belongs to the bacterial ribosomal protein bS6 family.</text>
</comment>
<sequence length="108" mass="12687">MPLYDFVVMVKPAVDRRGLVELMKRMGERVYARNGVVTNIKSFGRVNLAYGIKKRDGRFFEGQMMQMSIMVPPEFPKELNFLNKDEKLLRWMLIKNRGSNWAKVTKET</sequence>
<dbReference type="InterPro" id="IPR035980">
    <property type="entry name" value="Ribosomal_bS6_sf"/>
</dbReference>
<accession>A0A8T0J5L9</accession>
<evidence type="ECO:0000256" key="1">
    <source>
        <dbReference type="ARBA" id="ARBA00009512"/>
    </source>
</evidence>
<dbReference type="GO" id="GO:0005840">
    <property type="term" value="C:ribosome"/>
    <property type="evidence" value="ECO:0007669"/>
    <property type="project" value="InterPro"/>
</dbReference>
<dbReference type="SUPFAM" id="SSF54995">
    <property type="entry name" value="Ribosomal protein S6"/>
    <property type="match status" value="1"/>
</dbReference>
<dbReference type="Pfam" id="PF01250">
    <property type="entry name" value="Ribosomal_S6"/>
    <property type="match status" value="1"/>
</dbReference>
<proteinExistence type="inferred from homology"/>
<protein>
    <recommendedName>
        <fullName evidence="4">30S ribosomal protein S6</fullName>
    </recommendedName>
</protein>
<organism evidence="2 3">
    <name type="scientific">Ceratodon purpureus</name>
    <name type="common">Fire moss</name>
    <name type="synonym">Dicranum purpureum</name>
    <dbReference type="NCBI Taxonomy" id="3225"/>
    <lineage>
        <taxon>Eukaryota</taxon>
        <taxon>Viridiplantae</taxon>
        <taxon>Streptophyta</taxon>
        <taxon>Embryophyta</taxon>
        <taxon>Bryophyta</taxon>
        <taxon>Bryophytina</taxon>
        <taxon>Bryopsida</taxon>
        <taxon>Dicranidae</taxon>
        <taxon>Pseudoditrichales</taxon>
        <taxon>Ditrichaceae</taxon>
        <taxon>Ceratodon</taxon>
    </lineage>
</organism>
<dbReference type="OrthoDB" id="10259681at2759"/>
<dbReference type="Proteomes" id="UP000822688">
    <property type="component" value="Chromosome 1"/>
</dbReference>
<evidence type="ECO:0000313" key="3">
    <source>
        <dbReference type="Proteomes" id="UP000822688"/>
    </source>
</evidence>
<dbReference type="GO" id="GO:0005737">
    <property type="term" value="C:cytoplasm"/>
    <property type="evidence" value="ECO:0007669"/>
    <property type="project" value="UniProtKB-ARBA"/>
</dbReference>
<dbReference type="PANTHER" id="PTHR21011:SF1">
    <property type="entry name" value="SMALL RIBOSOMAL SUBUNIT PROTEIN BS6M"/>
    <property type="match status" value="1"/>
</dbReference>
<dbReference type="FunFam" id="3.30.70.60:FF:000012">
    <property type="entry name" value="Translation elongation factor EF1B/ribosomal protein S6 family protein"/>
    <property type="match status" value="1"/>
</dbReference>
<keyword evidence="3" id="KW-1185">Reference proteome</keyword>
<reference evidence="2" key="1">
    <citation type="submission" date="2020-06" db="EMBL/GenBank/DDBJ databases">
        <title>WGS assembly of Ceratodon purpureus strain R40.</title>
        <authorList>
            <person name="Carey S.B."/>
            <person name="Jenkins J."/>
            <person name="Shu S."/>
            <person name="Lovell J.T."/>
            <person name="Sreedasyam A."/>
            <person name="Maumus F."/>
            <person name="Tiley G.P."/>
            <person name="Fernandez-Pozo N."/>
            <person name="Barry K."/>
            <person name="Chen C."/>
            <person name="Wang M."/>
            <person name="Lipzen A."/>
            <person name="Daum C."/>
            <person name="Saski C.A."/>
            <person name="Payton A.C."/>
            <person name="Mcbreen J.C."/>
            <person name="Conrad R.E."/>
            <person name="Kollar L.M."/>
            <person name="Olsson S."/>
            <person name="Huttunen S."/>
            <person name="Landis J.B."/>
            <person name="Wickett N.J."/>
            <person name="Johnson M.G."/>
            <person name="Rensing S.A."/>
            <person name="Grimwood J."/>
            <person name="Schmutz J."/>
            <person name="Mcdaniel S.F."/>
        </authorList>
    </citation>
    <scope>NUCLEOTIDE SEQUENCE</scope>
    <source>
        <strain evidence="2">R40</strain>
    </source>
</reference>
<dbReference type="InterPro" id="IPR014717">
    <property type="entry name" value="Transl_elong_EF1B/ribsomal_bS6"/>
</dbReference>
<evidence type="ECO:0008006" key="4">
    <source>
        <dbReference type="Google" id="ProtNLM"/>
    </source>
</evidence>
<dbReference type="GO" id="GO:0003735">
    <property type="term" value="F:structural constituent of ribosome"/>
    <property type="evidence" value="ECO:0007669"/>
    <property type="project" value="InterPro"/>
</dbReference>
<dbReference type="PANTHER" id="PTHR21011">
    <property type="entry name" value="MITOCHONDRIAL 28S RIBOSOMAL PROTEIN S6"/>
    <property type="match status" value="1"/>
</dbReference>
<dbReference type="GO" id="GO:0070181">
    <property type="term" value="F:small ribosomal subunit rRNA binding"/>
    <property type="evidence" value="ECO:0007669"/>
    <property type="project" value="TreeGrafter"/>
</dbReference>
<dbReference type="InterPro" id="IPR000529">
    <property type="entry name" value="Ribosomal_bS6"/>
</dbReference>
<dbReference type="Gene3D" id="3.30.70.60">
    <property type="match status" value="1"/>
</dbReference>
<dbReference type="AlphaFoldDB" id="A0A8T0J5L9"/>
<gene>
    <name evidence="2" type="ORF">KC19_1G090500</name>
</gene>
<dbReference type="CDD" id="cd15465">
    <property type="entry name" value="bS6_mito"/>
    <property type="match status" value="1"/>
</dbReference>
<dbReference type="EMBL" id="CM026421">
    <property type="protein sequence ID" value="KAG0590329.1"/>
    <property type="molecule type" value="Genomic_DNA"/>
</dbReference>
<evidence type="ECO:0000313" key="2">
    <source>
        <dbReference type="EMBL" id="KAG0590329.1"/>
    </source>
</evidence>